<comment type="caution">
    <text evidence="1">The sequence shown here is derived from an EMBL/GenBank/DDBJ whole genome shotgun (WGS) entry which is preliminary data.</text>
</comment>
<dbReference type="GO" id="GO:0017056">
    <property type="term" value="F:structural constituent of nuclear pore"/>
    <property type="evidence" value="ECO:0000318"/>
    <property type="project" value="GO_Central"/>
</dbReference>
<accession>A0A2C9W1Y5</accession>
<dbReference type="OrthoDB" id="552259at2759"/>
<organism evidence="1 2">
    <name type="scientific">Manihot esculenta</name>
    <name type="common">Cassava</name>
    <name type="synonym">Jatropha manihot</name>
    <dbReference type="NCBI Taxonomy" id="3983"/>
    <lineage>
        <taxon>Eukaryota</taxon>
        <taxon>Viridiplantae</taxon>
        <taxon>Streptophyta</taxon>
        <taxon>Embryophyta</taxon>
        <taxon>Tracheophyta</taxon>
        <taxon>Spermatophyta</taxon>
        <taxon>Magnoliopsida</taxon>
        <taxon>eudicotyledons</taxon>
        <taxon>Gunneridae</taxon>
        <taxon>Pentapetalae</taxon>
        <taxon>rosids</taxon>
        <taxon>fabids</taxon>
        <taxon>Malpighiales</taxon>
        <taxon>Euphorbiaceae</taxon>
        <taxon>Crotonoideae</taxon>
        <taxon>Manihoteae</taxon>
        <taxon>Manihot</taxon>
    </lineage>
</organism>
<gene>
    <name evidence="1" type="ORF">MANES_04G077900v8</name>
</gene>
<protein>
    <submittedName>
        <fullName evidence="1">Uncharacterized protein</fullName>
    </submittedName>
</protein>
<evidence type="ECO:0000313" key="2">
    <source>
        <dbReference type="Proteomes" id="UP000091857"/>
    </source>
</evidence>
<dbReference type="STRING" id="3983.A0A2C9W1Y5"/>
<evidence type="ECO:0000313" key="1">
    <source>
        <dbReference type="EMBL" id="OAY52373.1"/>
    </source>
</evidence>
<dbReference type="GO" id="GO:0044611">
    <property type="term" value="C:nuclear pore inner ring"/>
    <property type="evidence" value="ECO:0000318"/>
    <property type="project" value="GO_Central"/>
</dbReference>
<name>A0A2C9W1Y5_MANES</name>
<dbReference type="GO" id="GO:0006606">
    <property type="term" value="P:protein import into nucleus"/>
    <property type="evidence" value="ECO:0000318"/>
    <property type="project" value="GO_Central"/>
</dbReference>
<dbReference type="GO" id="GO:0006405">
    <property type="term" value="P:RNA export from nucleus"/>
    <property type="evidence" value="ECO:0000318"/>
    <property type="project" value="GO_Central"/>
</dbReference>
<sequence length="1974" mass="220827">MSNPNSVDSFLWWDPFTSLLTELENAPLSSDLPPSIAKKLKDNHSWFVDTVSLFKPPNAKSREVLNSQQVKIGCHELTIKPELKDKALQISSYLGLDEVQSYILVERSLESNGLAVDSIVEEYLHVILLQYYIERQCLLKCTRQILMHALYVGISSKGENFVRDEAVKLISDGLEQRLVSSLQDLLSSSHPKEMDLDLFTLWAEETLIEDNLVLEILFLIYYESLCTCNGETWKKLCSIYKGILFGSYNFGKLAISTEALKHSYHAIVQLLLILMETLDLENLLQLVHDEIPFRPGASIFSLTDIQEMDALISSFNAFEMKEAGPLILTWAVCLCLISSLPGKEENNLLMEIDHVGYLRQAFESGSLNYFVEILDSSLLKESDGPIAGYRSVLRTFVSAFIASYEINLQLEDRTLNLILDILRKIYRGEESLCSQFWDKESFIDGPIRCLLCNLEGEFPFRTAELISLLSSLSEGCWPSECVYNFLDKSVGISSLFEITNECWLDNVLQIVETNHPLHVPGVEGLLIPSKTRGHVLKVIGGNTALVRWEYMQSGLLILLLRLAQEQYVESNEEIFLILDLLSRMVSFNAAVTFSLMDIGNSLSIKEFGTNMLVERSLWVVEIICAVVKRLSPSSGGAALMSMGVNILAKMMKCAPSHVAAVALKTNIFEMALKSSMFDVGKDGLSSGSWFLSGKLAKMLLIDSELNDYENPLTISVLEFTMQLVETRLENDLVLALVIFAMQYILINHEYWKYKVKNVRWKVTLKVLEVMKTCVLSISFLDKLGVAIHDILLSDSSIHSVIFRHVCTTKRTLENLYVSRLVEPVEIEGFQLAISSALDILYIMISKFSEDISPSVPVFHQAVLSSSTKPIPVVAAVISLISYSLNSALQVGAAKVLSKLLMMADNLQPYIASNVCFGLDDEQIADIRHSLKSALFDRMEWNEDLFVAMASLLNSAARHQPPFLLAILAPKVDSEVQSSNTAGVKQQLSEISNGALGSQKSSLLDALMQYVDKAGDSINSNPRILLSVLHFLKALWEGAVQYINVLEHLKSTRTFWKQLCNCISVVTSLKTSVLENLTKVEAQSLVYKYCCQSAVLEIMAYEMFLKKKMLHAESLLKEAPHSKGNTENVGGTEKLQSASDFELEDILSSWCDSSILGNLMKSYTYCEYDDQIFYRAKVSASMFIVHVIVRLETGNTGSLSASLLKKIRDTFEDLKCQPAFSELLAQYSKRGYSEGKELESLILNDLYYHLQGELGGREIGPGPFKELSLCLIESKCLQTYQQKYNDEYFVHAKSIYLYDLNHIQTDLGLHMWDYTEWKESKTIAETMLDCMQQVNSMVLLSTSKFSALKALITVLTLYEDNLPEKKAMVKKAIVGGKIPRQLCFSCIDKICQHFHVTVQSLTAVLYASEEILDFLSAQAELLLHLVRSAQGNLSLSACILVLKTSGSGLKILTGLRSSINGRNKTLKVLLMLLLFAVECSKTPDKESEGFAEISNVCLGLLPILCNCINTAEHSGLSLTIIDFILRSFLAPGTWFPVIRTHLQLQHVILKLQDDSFASIPVALKLLLTLAQVRGGAEMLLNAGFFSSLRALFDNLLGGRPSTTVVNNDSFTKPSEKEEKPQHIWGLGLAVVTAVIHSLGDSYYSDLMDNVIPYFFSEKAHLISYYLDAPEFPSDNHDKKRLRAQRTQTSLSALKETEHTLLFMCTLANHRNLWVKAMKEMDSQLREKSVHLLAFISRGIHRLGESPSRTAPLFCPPIFKDEFDCCKKPTFLNISNGWFALSPICCASRPKLSTVSVTGTALVIKSQSTETTNTVSPTYFSDIVALQIYRIAFLLLEFLCLEAEGALRRSDEVGFIDLAHIPELPMPEILHGLQDQAIAIVSELCNANKSKQIDPEIQSVCLLMLQMLDMALYLELCVLQICGIRPVLGRVEDFSKEVKLLLKAMEGQIFLKASVKSLKQTISMLYPGLLQTEGLA</sequence>
<dbReference type="EMBL" id="CM004390">
    <property type="protein sequence ID" value="OAY52373.1"/>
    <property type="molecule type" value="Genomic_DNA"/>
</dbReference>
<proteinExistence type="predicted"/>
<dbReference type="Gramene" id="Manes.04G077900.1.v8.1">
    <property type="protein sequence ID" value="Manes.04G077900.1.v8.1.CDS"/>
    <property type="gene ID" value="Manes.04G077900.v8.1"/>
</dbReference>
<reference evidence="2" key="1">
    <citation type="journal article" date="2016" name="Nat. Biotechnol.">
        <title>Sequencing wild and cultivated cassava and related species reveals extensive interspecific hybridization and genetic diversity.</title>
        <authorList>
            <person name="Bredeson J.V."/>
            <person name="Lyons J.B."/>
            <person name="Prochnik S.E."/>
            <person name="Wu G.A."/>
            <person name="Ha C.M."/>
            <person name="Edsinger-Gonzales E."/>
            <person name="Grimwood J."/>
            <person name="Schmutz J."/>
            <person name="Rabbi I.Y."/>
            <person name="Egesi C."/>
            <person name="Nauluvula P."/>
            <person name="Lebot V."/>
            <person name="Ndunguru J."/>
            <person name="Mkamilo G."/>
            <person name="Bart R.S."/>
            <person name="Setter T.L."/>
            <person name="Gleadow R.M."/>
            <person name="Kulakow P."/>
            <person name="Ferguson M.E."/>
            <person name="Rounsley S."/>
            <person name="Rokhsar D.S."/>
        </authorList>
    </citation>
    <scope>NUCLEOTIDE SEQUENCE [LARGE SCALE GENOMIC DNA]</scope>
    <source>
        <strain evidence="2">cv. AM560-2</strain>
    </source>
</reference>
<dbReference type="PANTHER" id="PTHR31431:SF1">
    <property type="entry name" value="NUCLEOPORIN NUP188"/>
    <property type="match status" value="1"/>
</dbReference>
<keyword evidence="2" id="KW-1185">Reference proteome</keyword>
<dbReference type="PANTHER" id="PTHR31431">
    <property type="entry name" value="NUCLEOPORIN NUP188 HOMOLOG"/>
    <property type="match status" value="1"/>
</dbReference>
<dbReference type="Proteomes" id="UP000091857">
    <property type="component" value="Chromosome 4"/>
</dbReference>
<dbReference type="InterPro" id="IPR044840">
    <property type="entry name" value="Nup188"/>
</dbReference>